<proteinExistence type="inferred from homology"/>
<evidence type="ECO:0000256" key="5">
    <source>
        <dbReference type="ARBA" id="ARBA00023139"/>
    </source>
</evidence>
<evidence type="ECO:0000313" key="8">
    <source>
        <dbReference type="Proteomes" id="UP001499852"/>
    </source>
</evidence>
<organism evidence="7 8">
    <name type="scientific">Prosthecobacter algae</name>
    <dbReference type="NCBI Taxonomy" id="1144682"/>
    <lineage>
        <taxon>Bacteria</taxon>
        <taxon>Pseudomonadati</taxon>
        <taxon>Verrucomicrobiota</taxon>
        <taxon>Verrucomicrobiia</taxon>
        <taxon>Verrucomicrobiales</taxon>
        <taxon>Verrucomicrobiaceae</taxon>
        <taxon>Prosthecobacter</taxon>
    </lineage>
</organism>
<evidence type="ECO:0000256" key="3">
    <source>
        <dbReference type="ARBA" id="ARBA00022729"/>
    </source>
</evidence>
<reference evidence="8" key="1">
    <citation type="journal article" date="2019" name="Int. J. Syst. Evol. Microbiol.">
        <title>The Global Catalogue of Microorganisms (GCM) 10K type strain sequencing project: providing services to taxonomists for standard genome sequencing and annotation.</title>
        <authorList>
            <consortium name="The Broad Institute Genomics Platform"/>
            <consortium name="The Broad Institute Genome Sequencing Center for Infectious Disease"/>
            <person name="Wu L."/>
            <person name="Ma J."/>
        </authorList>
    </citation>
    <scope>NUCLEOTIDE SEQUENCE [LARGE SCALE GENOMIC DNA]</scope>
    <source>
        <strain evidence="8">JCM 18053</strain>
    </source>
</reference>
<evidence type="ECO:0000256" key="4">
    <source>
        <dbReference type="ARBA" id="ARBA00023136"/>
    </source>
</evidence>
<protein>
    <recommendedName>
        <fullName evidence="9">Small secreted protein</fullName>
    </recommendedName>
</protein>
<comment type="similarity">
    <text evidence="1">Belongs to the EcnA/EcnB lipoprotein family.</text>
</comment>
<accession>A0ABP9NSV5</accession>
<name>A0ABP9NSV5_9BACT</name>
<dbReference type="Pfam" id="PF08085">
    <property type="entry name" value="Entericidin"/>
    <property type="match status" value="1"/>
</dbReference>
<evidence type="ECO:0008006" key="9">
    <source>
        <dbReference type="Google" id="ProtNLM"/>
    </source>
</evidence>
<keyword evidence="5" id="KW-0564">Palmitate</keyword>
<evidence type="ECO:0000313" key="7">
    <source>
        <dbReference type="EMBL" id="GAA5133465.1"/>
    </source>
</evidence>
<evidence type="ECO:0000256" key="6">
    <source>
        <dbReference type="ARBA" id="ARBA00023288"/>
    </source>
</evidence>
<keyword evidence="2" id="KW-1003">Cell membrane</keyword>
<sequence>MSRFDCREAGHTSFNATSHPMKTSFKRLSLLVLVSGLFAVLGTSCNTTRGLGRDVKKAGDKIERAAS</sequence>
<dbReference type="Proteomes" id="UP001499852">
    <property type="component" value="Unassembled WGS sequence"/>
</dbReference>
<evidence type="ECO:0000256" key="2">
    <source>
        <dbReference type="ARBA" id="ARBA00022475"/>
    </source>
</evidence>
<gene>
    <name evidence="7" type="ORF">GCM10023213_03380</name>
</gene>
<keyword evidence="4" id="KW-0472">Membrane</keyword>
<comment type="caution">
    <text evidence="7">The sequence shown here is derived from an EMBL/GenBank/DDBJ whole genome shotgun (WGS) entry which is preliminary data.</text>
</comment>
<dbReference type="EMBL" id="BAABIA010000001">
    <property type="protein sequence ID" value="GAA5133465.1"/>
    <property type="molecule type" value="Genomic_DNA"/>
</dbReference>
<keyword evidence="3" id="KW-0732">Signal</keyword>
<dbReference type="InterPro" id="IPR012556">
    <property type="entry name" value="Entericidin"/>
</dbReference>
<evidence type="ECO:0000256" key="1">
    <source>
        <dbReference type="ARBA" id="ARBA00010296"/>
    </source>
</evidence>
<keyword evidence="6" id="KW-0449">Lipoprotein</keyword>
<keyword evidence="8" id="KW-1185">Reference proteome</keyword>